<keyword evidence="2" id="KW-1185">Reference proteome</keyword>
<dbReference type="Proteomes" id="UP000275846">
    <property type="component" value="Unassembled WGS sequence"/>
</dbReference>
<evidence type="ECO:0000313" key="1">
    <source>
        <dbReference type="EMBL" id="VDL87805.1"/>
    </source>
</evidence>
<accession>A0A183SB53</accession>
<proteinExistence type="predicted"/>
<gene>
    <name evidence="1" type="ORF">SSLN_LOCUS1451</name>
</gene>
<organism evidence="3">
    <name type="scientific">Schistocephalus solidus</name>
    <name type="common">Tapeworm</name>
    <dbReference type="NCBI Taxonomy" id="70667"/>
    <lineage>
        <taxon>Eukaryota</taxon>
        <taxon>Metazoa</taxon>
        <taxon>Spiralia</taxon>
        <taxon>Lophotrochozoa</taxon>
        <taxon>Platyhelminthes</taxon>
        <taxon>Cestoda</taxon>
        <taxon>Eucestoda</taxon>
        <taxon>Diphyllobothriidea</taxon>
        <taxon>Diphyllobothriidae</taxon>
        <taxon>Schistocephalus</taxon>
    </lineage>
</organism>
<dbReference type="EMBL" id="UYSU01003190">
    <property type="protein sequence ID" value="VDL87805.1"/>
    <property type="molecule type" value="Genomic_DNA"/>
</dbReference>
<dbReference type="OrthoDB" id="6273767at2759"/>
<dbReference type="WBParaSite" id="SSLN_0000150701-mRNA-1">
    <property type="protein sequence ID" value="SSLN_0000150701-mRNA-1"/>
    <property type="gene ID" value="SSLN_0000150701"/>
</dbReference>
<evidence type="ECO:0000313" key="3">
    <source>
        <dbReference type="WBParaSite" id="SSLN_0000150701-mRNA-1"/>
    </source>
</evidence>
<name>A0A183SB53_SCHSO</name>
<protein>
    <submittedName>
        <fullName evidence="3">DUF5753 domain-containing protein</fullName>
    </submittedName>
</protein>
<reference evidence="3" key="1">
    <citation type="submission" date="2016-06" db="UniProtKB">
        <authorList>
            <consortium name="WormBaseParasite"/>
        </authorList>
    </citation>
    <scope>IDENTIFICATION</scope>
</reference>
<evidence type="ECO:0000313" key="2">
    <source>
        <dbReference type="Proteomes" id="UP000275846"/>
    </source>
</evidence>
<dbReference type="AlphaFoldDB" id="A0A183SB53"/>
<reference evidence="1 2" key="2">
    <citation type="submission" date="2018-11" db="EMBL/GenBank/DDBJ databases">
        <authorList>
            <consortium name="Pathogen Informatics"/>
        </authorList>
    </citation>
    <scope>NUCLEOTIDE SEQUENCE [LARGE SCALE GENOMIC DNA]</scope>
    <source>
        <strain evidence="1 2">NST_G2</strain>
    </source>
</reference>
<sequence length="158" mass="17532">MTDSTTTSINAITASEPIRHTWSISQSSDPNTETIYRHLTRGLPKPTERDMQGTSLRAHLLLHQWPYLIVQNDIMFLRDPSSHHLRPVVPGCLIEPVLNDLHTQLAHFSKLKPYRGRLPVCTADSLPILPAGQVLPVAIEVTIPYTSDPPSTEDSAAP</sequence>